<dbReference type="Gene3D" id="3.40.50.720">
    <property type="entry name" value="NAD(P)-binding Rossmann-like Domain"/>
    <property type="match status" value="1"/>
</dbReference>
<dbReference type="PANTHER" id="PTHR43477">
    <property type="entry name" value="DIHYDROANTICAPSIN 7-DEHYDROGENASE"/>
    <property type="match status" value="1"/>
</dbReference>
<evidence type="ECO:0000313" key="5">
    <source>
        <dbReference type="EMBL" id="OYX57617.1"/>
    </source>
</evidence>
<protein>
    <recommendedName>
        <fullName evidence="4">D-xylose 1-dehydrogenase</fullName>
        <ecNumber evidence="3">1.1.1.175</ecNumber>
    </recommendedName>
</protein>
<dbReference type="PANTHER" id="PTHR43477:SF1">
    <property type="entry name" value="DIHYDROANTICAPSIN 7-DEHYDROGENASE"/>
    <property type="match status" value="1"/>
</dbReference>
<dbReference type="AlphaFoldDB" id="A0A258HLX3"/>
<dbReference type="EC" id="1.1.1.175" evidence="3"/>
<dbReference type="PRINTS" id="PR00081">
    <property type="entry name" value="GDHRDH"/>
</dbReference>
<name>A0A258HLX3_9CAUL</name>
<comment type="caution">
    <text evidence="5">The sequence shown here is derived from an EMBL/GenBank/DDBJ whole genome shotgun (WGS) entry which is preliminary data.</text>
</comment>
<dbReference type="EMBL" id="NCEQ01000005">
    <property type="protein sequence ID" value="OYX57617.1"/>
    <property type="molecule type" value="Genomic_DNA"/>
</dbReference>
<evidence type="ECO:0000256" key="1">
    <source>
        <dbReference type="ARBA" id="ARBA00006484"/>
    </source>
</evidence>
<sequence>MTRLAGKTAVITGAGSGIGRASALKFAAEGAAVAVTDILGDTAEAVAEEIRSAGGKAIGFAVDVADDLALKGMIERTISDLGKLDILFNNAVNTAAGKRKRDVDFLQFDPDVFHEIVQVNVLGGVLASKHALPHMLERGSGCILFTSSTSSLGGDVAQFSYGASKAMVNWYVKTIATNYGKQGIRCNAVIPGVIETPAMKAWASAEMHAAFMKLQNAPRLGRPEDIANLAAYLASDEAAFMNGGLYKCDGGMTAPLPFAQLQLDYLIPRHKPAAAPMEA</sequence>
<evidence type="ECO:0000256" key="2">
    <source>
        <dbReference type="ARBA" id="ARBA00023002"/>
    </source>
</evidence>
<gene>
    <name evidence="5" type="ORF">B7Y86_05645</name>
</gene>
<dbReference type="InterPro" id="IPR051122">
    <property type="entry name" value="SDR_DHRS6-like"/>
</dbReference>
<accession>A0A258HLX3</accession>
<comment type="similarity">
    <text evidence="1">Belongs to the short-chain dehydrogenases/reductases (SDR) family.</text>
</comment>
<dbReference type="FunFam" id="3.40.50.720:FF:000084">
    <property type="entry name" value="Short-chain dehydrogenase reductase"/>
    <property type="match status" value="1"/>
</dbReference>
<proteinExistence type="inferred from homology"/>
<evidence type="ECO:0000256" key="4">
    <source>
        <dbReference type="ARBA" id="ARBA00069939"/>
    </source>
</evidence>
<dbReference type="InterPro" id="IPR036291">
    <property type="entry name" value="NAD(P)-bd_dom_sf"/>
</dbReference>
<keyword evidence="2" id="KW-0560">Oxidoreductase</keyword>
<organism evidence="5 6">
    <name type="scientific">Brevundimonas subvibrioides</name>
    <dbReference type="NCBI Taxonomy" id="74313"/>
    <lineage>
        <taxon>Bacteria</taxon>
        <taxon>Pseudomonadati</taxon>
        <taxon>Pseudomonadota</taxon>
        <taxon>Alphaproteobacteria</taxon>
        <taxon>Caulobacterales</taxon>
        <taxon>Caulobacteraceae</taxon>
        <taxon>Brevundimonas</taxon>
    </lineage>
</organism>
<dbReference type="Proteomes" id="UP000216147">
    <property type="component" value="Unassembled WGS sequence"/>
</dbReference>
<reference evidence="5 6" key="1">
    <citation type="submission" date="2017-03" db="EMBL/GenBank/DDBJ databases">
        <title>Lifting the veil on microbial sulfur biogeochemistry in mining wastewaters.</title>
        <authorList>
            <person name="Kantor R.S."/>
            <person name="Colenbrander Nelson T."/>
            <person name="Marshall S."/>
            <person name="Bennett D."/>
            <person name="Apte S."/>
            <person name="Camacho D."/>
            <person name="Thomas B.C."/>
            <person name="Warren L.A."/>
            <person name="Banfield J.F."/>
        </authorList>
    </citation>
    <scope>NUCLEOTIDE SEQUENCE [LARGE SCALE GENOMIC DNA]</scope>
    <source>
        <strain evidence="5">32-68-21</strain>
    </source>
</reference>
<evidence type="ECO:0000256" key="3">
    <source>
        <dbReference type="ARBA" id="ARBA00066641"/>
    </source>
</evidence>
<dbReference type="SUPFAM" id="SSF51735">
    <property type="entry name" value="NAD(P)-binding Rossmann-fold domains"/>
    <property type="match status" value="1"/>
</dbReference>
<dbReference type="Pfam" id="PF13561">
    <property type="entry name" value="adh_short_C2"/>
    <property type="match status" value="1"/>
</dbReference>
<dbReference type="CDD" id="cd05233">
    <property type="entry name" value="SDR_c"/>
    <property type="match status" value="1"/>
</dbReference>
<evidence type="ECO:0000313" key="6">
    <source>
        <dbReference type="Proteomes" id="UP000216147"/>
    </source>
</evidence>
<dbReference type="GO" id="GO:0047838">
    <property type="term" value="F:D-xylose 1-dehydrogenase (NAD+) activity"/>
    <property type="evidence" value="ECO:0007669"/>
    <property type="project" value="UniProtKB-EC"/>
</dbReference>
<dbReference type="InterPro" id="IPR002347">
    <property type="entry name" value="SDR_fam"/>
</dbReference>